<dbReference type="Proteomes" id="UP001642464">
    <property type="component" value="Unassembled WGS sequence"/>
</dbReference>
<comment type="caution">
    <text evidence="2">The sequence shown here is derived from an EMBL/GenBank/DDBJ whole genome shotgun (WGS) entry which is preliminary data.</text>
</comment>
<feature type="region of interest" description="Disordered" evidence="1">
    <location>
        <begin position="346"/>
        <end position="375"/>
    </location>
</feature>
<gene>
    <name evidence="2" type="ORF">SCF082_LOCUS45843</name>
</gene>
<reference evidence="2 3" key="1">
    <citation type="submission" date="2024-02" db="EMBL/GenBank/DDBJ databases">
        <authorList>
            <person name="Chen Y."/>
            <person name="Shah S."/>
            <person name="Dougan E. K."/>
            <person name="Thang M."/>
            <person name="Chan C."/>
        </authorList>
    </citation>
    <scope>NUCLEOTIDE SEQUENCE [LARGE SCALE GENOMIC DNA]</scope>
</reference>
<protein>
    <submittedName>
        <fullName evidence="2">Protein archease-like</fullName>
    </submittedName>
</protein>
<evidence type="ECO:0000313" key="2">
    <source>
        <dbReference type="EMBL" id="CAK9097718.1"/>
    </source>
</evidence>
<organism evidence="2 3">
    <name type="scientific">Durusdinium trenchii</name>
    <dbReference type="NCBI Taxonomy" id="1381693"/>
    <lineage>
        <taxon>Eukaryota</taxon>
        <taxon>Sar</taxon>
        <taxon>Alveolata</taxon>
        <taxon>Dinophyceae</taxon>
        <taxon>Suessiales</taxon>
        <taxon>Symbiodiniaceae</taxon>
        <taxon>Durusdinium</taxon>
    </lineage>
</organism>
<name>A0ABP0RD86_9DINO</name>
<accession>A0ABP0RD86</accession>
<evidence type="ECO:0000313" key="3">
    <source>
        <dbReference type="Proteomes" id="UP001642464"/>
    </source>
</evidence>
<keyword evidence="3" id="KW-1185">Reference proteome</keyword>
<feature type="compositionally biased region" description="Low complexity" evidence="1">
    <location>
        <begin position="358"/>
        <end position="367"/>
    </location>
</feature>
<proteinExistence type="predicted"/>
<dbReference type="EMBL" id="CAXAMM010041162">
    <property type="protein sequence ID" value="CAK9097718.1"/>
    <property type="molecule type" value="Genomic_DNA"/>
</dbReference>
<sequence>MRERCELLNAAVLRLERSSRSVEVLSSNEAHTLTEDLCDLAKRWPEEEQEEDDASYEAEAPIFLRLEEVLVKLPSEAQEKIVAAFRPLRAEVSRRLAEWTNEINDWLSDAGSPNSSNTLQTTSELLELLREIEASPQLRWYRQCRKSRVKAKFLMAVASFVRAVLQKSPLVKSWLDQIPDLTSLVRKIEKQLFVLPGLGNILETWHEGRLQCYNATLSLAAQRAADKMRDDLQVSLVSAVKRSTTAPSDDGKAKVALQIQLREWPMSGCPLARALLEFLKSHALELGDLGRPSLRECPPHSLQPTTLQKLLSRLDAFDLGGPPGLVRLRFEAVAALAYKAVGTKPKAGAAVPPKSLNTGSPTGTPSPTNVPLPTEISIDYNDVSSMSRLIRRGLHADDEEWRQAWEQFCYDDEGSDDGSINGDEQSIGYDGHAEPHDDPAHDGCQLDTLDFHHDTCEEFKEHLQLQLKRILTKLLEREFARQRMLKGADGASWCREGSAAVRQKGISIWG</sequence>
<evidence type="ECO:0000256" key="1">
    <source>
        <dbReference type="SAM" id="MobiDB-lite"/>
    </source>
</evidence>
<feature type="region of interest" description="Disordered" evidence="1">
    <location>
        <begin position="414"/>
        <end position="437"/>
    </location>
</feature>